<dbReference type="InterPro" id="IPR036047">
    <property type="entry name" value="F-box-like_dom_sf"/>
</dbReference>
<proteinExistence type="predicted"/>
<organism evidence="2 3">
    <name type="scientific">Eragrostis curvula</name>
    <name type="common">weeping love grass</name>
    <dbReference type="NCBI Taxonomy" id="38414"/>
    <lineage>
        <taxon>Eukaryota</taxon>
        <taxon>Viridiplantae</taxon>
        <taxon>Streptophyta</taxon>
        <taxon>Embryophyta</taxon>
        <taxon>Tracheophyta</taxon>
        <taxon>Spermatophyta</taxon>
        <taxon>Magnoliopsida</taxon>
        <taxon>Liliopsida</taxon>
        <taxon>Poales</taxon>
        <taxon>Poaceae</taxon>
        <taxon>PACMAD clade</taxon>
        <taxon>Chloridoideae</taxon>
        <taxon>Eragrostideae</taxon>
        <taxon>Eragrostidinae</taxon>
        <taxon>Eragrostis</taxon>
    </lineage>
</organism>
<comment type="caution">
    <text evidence="2">The sequence shown here is derived from an EMBL/GenBank/DDBJ whole genome shotgun (WGS) entry which is preliminary data.</text>
</comment>
<dbReference type="InterPro" id="IPR001810">
    <property type="entry name" value="F-box_dom"/>
</dbReference>
<protein>
    <recommendedName>
        <fullName evidence="1">F-box domain-containing protein</fullName>
    </recommendedName>
</protein>
<dbReference type="CDD" id="cd22160">
    <property type="entry name" value="F-box_AtFBL13-like"/>
    <property type="match status" value="1"/>
</dbReference>
<dbReference type="Gramene" id="TVU26356">
    <property type="protein sequence ID" value="TVU26356"/>
    <property type="gene ID" value="EJB05_28899"/>
</dbReference>
<gene>
    <name evidence="2" type="ORF">EJB05_28899</name>
</gene>
<feature type="domain" description="F-box" evidence="1">
    <location>
        <begin position="19"/>
        <end position="58"/>
    </location>
</feature>
<dbReference type="AlphaFoldDB" id="A0A5J9URZ5"/>
<dbReference type="InterPro" id="IPR053781">
    <property type="entry name" value="F-box_AtFBL13-like"/>
</dbReference>
<dbReference type="PANTHER" id="PTHR34223">
    <property type="entry name" value="OS11G0201299 PROTEIN"/>
    <property type="match status" value="1"/>
</dbReference>
<name>A0A5J9URZ5_9POAL</name>
<dbReference type="Gene3D" id="3.80.10.10">
    <property type="entry name" value="Ribonuclease Inhibitor"/>
    <property type="match status" value="1"/>
</dbReference>
<sequence>MAEKTRANDAAWSDQEDRISALPDGVLEHILGFLPAHQAEQTSVLAPRWRHLWKSTRRLHITSLSGRLQRHNISNFVSPLLLLRGHITLDEVKFDFEPYLHLHHDIAIWIRHALLCKAQVVIVHFNNVKLGDPPLVSNHLRRIELESVDLEGKFLSFASCPSLEVLKMKNCEINLGRISSQSLKHLRIEYCTFRCLERTHISVPSLIILRLNDFMGTTPLLQAMPSLDIASVEPDVDIDDYCYEADFEGCCGLCAKCCGDDDHKGSCFVFGRDLRWCPVFSNLKTLWLNEWCVAAGFDPLICLLEHSPVLEKLTLQLSKGQKWTKQTVGSTYKLPTISGRLNIVEIKCAKVDSRVYKILHFLSKIVLQVNIIMESKSSR</sequence>
<evidence type="ECO:0000259" key="1">
    <source>
        <dbReference type="Pfam" id="PF00646"/>
    </source>
</evidence>
<dbReference type="SUPFAM" id="SSF81383">
    <property type="entry name" value="F-box domain"/>
    <property type="match status" value="1"/>
</dbReference>
<accession>A0A5J9URZ5</accession>
<evidence type="ECO:0000313" key="2">
    <source>
        <dbReference type="EMBL" id="TVU26356.1"/>
    </source>
</evidence>
<evidence type="ECO:0000313" key="3">
    <source>
        <dbReference type="Proteomes" id="UP000324897"/>
    </source>
</evidence>
<dbReference type="InterPro" id="IPR053197">
    <property type="entry name" value="F-box_SCFL_complex_component"/>
</dbReference>
<dbReference type="Pfam" id="PF00646">
    <property type="entry name" value="F-box"/>
    <property type="match status" value="1"/>
</dbReference>
<dbReference type="SUPFAM" id="SSF52047">
    <property type="entry name" value="RNI-like"/>
    <property type="match status" value="1"/>
</dbReference>
<feature type="non-terminal residue" evidence="2">
    <location>
        <position position="1"/>
    </location>
</feature>
<dbReference type="Proteomes" id="UP000324897">
    <property type="component" value="Chromosome 2"/>
</dbReference>
<keyword evidence="3" id="KW-1185">Reference proteome</keyword>
<dbReference type="InterPro" id="IPR032675">
    <property type="entry name" value="LRR_dom_sf"/>
</dbReference>
<reference evidence="2 3" key="1">
    <citation type="journal article" date="2019" name="Sci. Rep.">
        <title>A high-quality genome of Eragrostis curvula grass provides insights into Poaceae evolution and supports new strategies to enhance forage quality.</title>
        <authorList>
            <person name="Carballo J."/>
            <person name="Santos B.A.C.M."/>
            <person name="Zappacosta D."/>
            <person name="Garbus I."/>
            <person name="Selva J.P."/>
            <person name="Gallo C.A."/>
            <person name="Diaz A."/>
            <person name="Albertini E."/>
            <person name="Caccamo M."/>
            <person name="Echenique V."/>
        </authorList>
    </citation>
    <scope>NUCLEOTIDE SEQUENCE [LARGE SCALE GENOMIC DNA]</scope>
    <source>
        <strain evidence="3">cv. Victoria</strain>
        <tissue evidence="2">Leaf</tissue>
    </source>
</reference>
<dbReference type="EMBL" id="RWGY01000013">
    <property type="protein sequence ID" value="TVU26356.1"/>
    <property type="molecule type" value="Genomic_DNA"/>
</dbReference>
<dbReference type="OrthoDB" id="668413at2759"/>
<dbReference type="PANTHER" id="PTHR34223:SF119">
    <property type="entry name" value="F-BOX DOMAIN-CONTAINING PROTEIN"/>
    <property type="match status" value="1"/>
</dbReference>